<name>A0A251T3L3_HELAN</name>
<evidence type="ECO:0000313" key="3">
    <source>
        <dbReference type="Proteomes" id="UP000215914"/>
    </source>
</evidence>
<keyword evidence="3" id="KW-1185">Reference proteome</keyword>
<gene>
    <name evidence="2" type="ORF">HannXRQ_Chr12g0362801</name>
    <name evidence="1" type="ORF">HanXRQr2_Chr12g0532411</name>
</gene>
<accession>A0A251T3L3</accession>
<reference evidence="1" key="3">
    <citation type="submission" date="2020-06" db="EMBL/GenBank/DDBJ databases">
        <title>Helianthus annuus Genome sequencing and assembly Release 2.</title>
        <authorList>
            <person name="Gouzy J."/>
            <person name="Langlade N."/>
            <person name="Munos S."/>
        </authorList>
    </citation>
    <scope>NUCLEOTIDE SEQUENCE</scope>
    <source>
        <tissue evidence="1">Leaves</tissue>
    </source>
</reference>
<evidence type="ECO:0000313" key="1">
    <source>
        <dbReference type="EMBL" id="KAF5777158.1"/>
    </source>
</evidence>
<sequence length="50" mass="5875">MYWTSYTFHMGIQQIMRLLVILGKLRMTLICRLSRFLTHSSPSLEDDAIS</sequence>
<protein>
    <submittedName>
        <fullName evidence="2">Uncharacterized protein</fullName>
    </submittedName>
</protein>
<dbReference type="Proteomes" id="UP000215914">
    <property type="component" value="Chromosome 12"/>
</dbReference>
<dbReference type="EMBL" id="CM007901">
    <property type="protein sequence ID" value="OTG04481.1"/>
    <property type="molecule type" value="Genomic_DNA"/>
</dbReference>
<dbReference type="Gramene" id="mRNA:HanXRQr2_Chr12g0532411">
    <property type="protein sequence ID" value="mRNA:HanXRQr2_Chr12g0532411"/>
    <property type="gene ID" value="HanXRQr2_Chr12g0532411"/>
</dbReference>
<dbReference type="EMBL" id="MNCJ02000327">
    <property type="protein sequence ID" value="KAF5777158.1"/>
    <property type="molecule type" value="Genomic_DNA"/>
</dbReference>
<dbReference type="InParanoid" id="A0A251T3L3"/>
<dbReference type="AlphaFoldDB" id="A0A251T3L3"/>
<proteinExistence type="predicted"/>
<reference evidence="2" key="2">
    <citation type="submission" date="2017-02" db="EMBL/GenBank/DDBJ databases">
        <title>Sunflower complete genome.</title>
        <authorList>
            <person name="Langlade N."/>
            <person name="Munos S."/>
        </authorList>
    </citation>
    <scope>NUCLEOTIDE SEQUENCE [LARGE SCALE GENOMIC DNA]</scope>
    <source>
        <tissue evidence="2">Leaves</tissue>
    </source>
</reference>
<organism evidence="2 3">
    <name type="scientific">Helianthus annuus</name>
    <name type="common">Common sunflower</name>
    <dbReference type="NCBI Taxonomy" id="4232"/>
    <lineage>
        <taxon>Eukaryota</taxon>
        <taxon>Viridiplantae</taxon>
        <taxon>Streptophyta</taxon>
        <taxon>Embryophyta</taxon>
        <taxon>Tracheophyta</taxon>
        <taxon>Spermatophyta</taxon>
        <taxon>Magnoliopsida</taxon>
        <taxon>eudicotyledons</taxon>
        <taxon>Gunneridae</taxon>
        <taxon>Pentapetalae</taxon>
        <taxon>asterids</taxon>
        <taxon>campanulids</taxon>
        <taxon>Asterales</taxon>
        <taxon>Asteraceae</taxon>
        <taxon>Asteroideae</taxon>
        <taxon>Heliantheae alliance</taxon>
        <taxon>Heliantheae</taxon>
        <taxon>Helianthus</taxon>
    </lineage>
</organism>
<reference evidence="1 3" key="1">
    <citation type="journal article" date="2017" name="Nature">
        <title>The sunflower genome provides insights into oil metabolism, flowering and Asterid evolution.</title>
        <authorList>
            <person name="Badouin H."/>
            <person name="Gouzy J."/>
            <person name="Grassa C.J."/>
            <person name="Murat F."/>
            <person name="Staton S.E."/>
            <person name="Cottret L."/>
            <person name="Lelandais-Briere C."/>
            <person name="Owens G.L."/>
            <person name="Carrere S."/>
            <person name="Mayjonade B."/>
            <person name="Legrand L."/>
            <person name="Gill N."/>
            <person name="Kane N.C."/>
            <person name="Bowers J.E."/>
            <person name="Hubner S."/>
            <person name="Bellec A."/>
            <person name="Berard A."/>
            <person name="Berges H."/>
            <person name="Blanchet N."/>
            <person name="Boniface M.C."/>
            <person name="Brunel D."/>
            <person name="Catrice O."/>
            <person name="Chaidir N."/>
            <person name="Claudel C."/>
            <person name="Donnadieu C."/>
            <person name="Faraut T."/>
            <person name="Fievet G."/>
            <person name="Helmstetter N."/>
            <person name="King M."/>
            <person name="Knapp S.J."/>
            <person name="Lai Z."/>
            <person name="Le Paslier M.C."/>
            <person name="Lippi Y."/>
            <person name="Lorenzon L."/>
            <person name="Mandel J.R."/>
            <person name="Marage G."/>
            <person name="Marchand G."/>
            <person name="Marquand E."/>
            <person name="Bret-Mestries E."/>
            <person name="Morien E."/>
            <person name="Nambeesan S."/>
            <person name="Nguyen T."/>
            <person name="Pegot-Espagnet P."/>
            <person name="Pouilly N."/>
            <person name="Raftis F."/>
            <person name="Sallet E."/>
            <person name="Schiex T."/>
            <person name="Thomas J."/>
            <person name="Vandecasteele C."/>
            <person name="Vares D."/>
            <person name="Vear F."/>
            <person name="Vautrin S."/>
            <person name="Crespi M."/>
            <person name="Mangin B."/>
            <person name="Burke J.M."/>
            <person name="Salse J."/>
            <person name="Munos S."/>
            <person name="Vincourt P."/>
            <person name="Rieseberg L.H."/>
            <person name="Langlade N.B."/>
        </authorList>
    </citation>
    <scope>NUCLEOTIDE SEQUENCE [LARGE SCALE GENOMIC DNA]</scope>
    <source>
        <strain evidence="3">cv. SF193</strain>
        <tissue evidence="1">Leaves</tissue>
    </source>
</reference>
<evidence type="ECO:0000313" key="2">
    <source>
        <dbReference type="EMBL" id="OTG04481.1"/>
    </source>
</evidence>